<evidence type="ECO:0000313" key="3">
    <source>
        <dbReference type="Proteomes" id="UP000601041"/>
    </source>
</evidence>
<feature type="transmembrane region" description="Helical" evidence="1">
    <location>
        <begin position="70"/>
        <end position="87"/>
    </location>
</feature>
<comment type="caution">
    <text evidence="2">The sequence shown here is derived from an EMBL/GenBank/DDBJ whole genome shotgun (WGS) entry which is preliminary data.</text>
</comment>
<dbReference type="RefSeq" id="WP_142589718.1">
    <property type="nucleotide sequence ID" value="NZ_CABFWE030000014.1"/>
</dbReference>
<organism evidence="2 3">
    <name type="scientific">Pseudorhizobium halotolerans</name>
    <dbReference type="NCBI Taxonomy" id="1233081"/>
    <lineage>
        <taxon>Bacteria</taxon>
        <taxon>Pseudomonadati</taxon>
        <taxon>Pseudomonadota</taxon>
        <taxon>Alphaproteobacteria</taxon>
        <taxon>Hyphomicrobiales</taxon>
        <taxon>Rhizobiaceae</taxon>
        <taxon>Rhizobium/Agrobacterium group</taxon>
        <taxon>Pseudorhizobium</taxon>
    </lineage>
</organism>
<keyword evidence="1" id="KW-0812">Transmembrane</keyword>
<keyword evidence="1" id="KW-1133">Transmembrane helix</keyword>
<feature type="transmembrane region" description="Helical" evidence="1">
    <location>
        <begin position="145"/>
        <end position="177"/>
    </location>
</feature>
<name>A0ABN7JYG3_9HYPH</name>
<sequence length="211" mass="22232">MLKHSGAALTATFRPRSGGGASENLVSMLDPPAGAKQTIGALLRSFGPASTGFVLIMAALPAIAPVPGPFGIVFGTVLSLIALQLMLGRTRLWLPAVLERYETPPGLLRIIVKTSGWTLTCLEGIACKGRLKLLTGKVARSVMGVLIFFLAILIVLPIPLGNILPVISILILAVSLIERDGLLAILGFLVGITTIGLMFIMAHHIVSFLLH</sequence>
<accession>A0ABN7JYG3</accession>
<evidence type="ECO:0000313" key="2">
    <source>
        <dbReference type="EMBL" id="CAD7054419.1"/>
    </source>
</evidence>
<dbReference type="Proteomes" id="UP000601041">
    <property type="component" value="Unassembled WGS sequence"/>
</dbReference>
<dbReference type="EMBL" id="CABFWE030000014">
    <property type="protein sequence ID" value="CAD7054419.1"/>
    <property type="molecule type" value="Genomic_DNA"/>
</dbReference>
<proteinExistence type="predicted"/>
<dbReference type="PANTHER" id="PTHR41795:SF1">
    <property type="entry name" value="EXOPOLYSACCHARIDE SYNTHESIS PROTEIN"/>
    <property type="match status" value="1"/>
</dbReference>
<evidence type="ECO:0000256" key="1">
    <source>
        <dbReference type="SAM" id="Phobius"/>
    </source>
</evidence>
<feature type="transmembrane region" description="Helical" evidence="1">
    <location>
        <begin position="183"/>
        <end position="210"/>
    </location>
</feature>
<keyword evidence="1" id="KW-0472">Membrane</keyword>
<keyword evidence="3" id="KW-1185">Reference proteome</keyword>
<protein>
    <submittedName>
        <fullName evidence="2">Exopolysaccharide biosynthesis protein</fullName>
    </submittedName>
</protein>
<dbReference type="PANTHER" id="PTHR41795">
    <property type="entry name" value="EXOPOLYSACCHARIDE SYNTHESIS PROTEIN"/>
    <property type="match status" value="1"/>
</dbReference>
<dbReference type="PIRSF" id="PIRSF033239">
    <property type="entry name" value="ExoD"/>
    <property type="match status" value="1"/>
</dbReference>
<dbReference type="InterPro" id="IPR010331">
    <property type="entry name" value="ExoD"/>
</dbReference>
<dbReference type="Pfam" id="PF06055">
    <property type="entry name" value="ExoD"/>
    <property type="match status" value="1"/>
</dbReference>
<gene>
    <name evidence="2" type="ORF">RHAB21_00542</name>
</gene>
<reference evidence="2 3" key="1">
    <citation type="submission" date="2020-11" db="EMBL/GenBank/DDBJ databases">
        <authorList>
            <person name="Lassalle F."/>
        </authorList>
    </citation>
    <scope>NUCLEOTIDE SEQUENCE [LARGE SCALE GENOMIC DNA]</scope>
    <source>
        <strain evidence="2 3">AB21</strain>
    </source>
</reference>